<dbReference type="PANTHER" id="PTHR12526">
    <property type="entry name" value="GLYCOSYLTRANSFERASE"/>
    <property type="match status" value="1"/>
</dbReference>
<dbReference type="InterPro" id="IPR028098">
    <property type="entry name" value="Glyco_trans_4-like_N"/>
</dbReference>
<evidence type="ECO:0000259" key="1">
    <source>
        <dbReference type="Pfam" id="PF00534"/>
    </source>
</evidence>
<keyword evidence="3" id="KW-0808">Transferase</keyword>
<feature type="domain" description="Glycosyltransferase subfamily 4-like N-terminal" evidence="2">
    <location>
        <begin position="31"/>
        <end position="175"/>
    </location>
</feature>
<dbReference type="Pfam" id="PF00534">
    <property type="entry name" value="Glycos_transf_1"/>
    <property type="match status" value="1"/>
</dbReference>
<comment type="caution">
    <text evidence="3">The sequence shown here is derived from an EMBL/GenBank/DDBJ whole genome shotgun (WGS) entry which is preliminary data.</text>
</comment>
<accession>A0A497YUL3</accession>
<dbReference type="SUPFAM" id="SSF53756">
    <property type="entry name" value="UDP-Glycosyltransferase/glycogen phosphorylase"/>
    <property type="match status" value="1"/>
</dbReference>
<dbReference type="AlphaFoldDB" id="A0A497YUL3"/>
<evidence type="ECO:0000259" key="2">
    <source>
        <dbReference type="Pfam" id="PF13439"/>
    </source>
</evidence>
<dbReference type="Pfam" id="PF13439">
    <property type="entry name" value="Glyco_transf_4"/>
    <property type="match status" value="1"/>
</dbReference>
<dbReference type="EMBL" id="RCCP01000001">
    <property type="protein sequence ID" value="RLJ90594.1"/>
    <property type="molecule type" value="Genomic_DNA"/>
</dbReference>
<reference evidence="3 4" key="1">
    <citation type="submission" date="2018-10" db="EMBL/GenBank/DDBJ databases">
        <title>Genomic Encyclopedia of Type Strains, Phase IV (KMG-IV): sequencing the most valuable type-strain genomes for metagenomic binning, comparative biology and taxonomic classification.</title>
        <authorList>
            <person name="Goeker M."/>
        </authorList>
    </citation>
    <scope>NUCLEOTIDE SEQUENCE [LARGE SCALE GENOMIC DNA]</scope>
    <source>
        <strain evidence="3 4">DSM 20549</strain>
    </source>
</reference>
<keyword evidence="4" id="KW-1185">Reference proteome</keyword>
<dbReference type="OrthoDB" id="9806653at2"/>
<gene>
    <name evidence="3" type="ORF">DFR62_0738</name>
</gene>
<proteinExistence type="predicted"/>
<protein>
    <submittedName>
        <fullName evidence="3">Glycosyltransferase involved in cell wall biosynthesis</fullName>
    </submittedName>
</protein>
<feature type="domain" description="Glycosyl transferase family 1" evidence="1">
    <location>
        <begin position="190"/>
        <end position="332"/>
    </location>
</feature>
<evidence type="ECO:0000313" key="4">
    <source>
        <dbReference type="Proteomes" id="UP000280791"/>
    </source>
</evidence>
<name>A0A497YUL3_9BACL</name>
<dbReference type="RefSeq" id="WP_121298093.1">
    <property type="nucleotide sequence ID" value="NZ_QBEW01000068.1"/>
</dbReference>
<organism evidence="3 4">
    <name type="scientific">Planococcus citreus</name>
    <dbReference type="NCBI Taxonomy" id="1373"/>
    <lineage>
        <taxon>Bacteria</taxon>
        <taxon>Bacillati</taxon>
        <taxon>Bacillota</taxon>
        <taxon>Bacilli</taxon>
        <taxon>Bacillales</taxon>
        <taxon>Caryophanaceae</taxon>
        <taxon>Planococcus</taxon>
    </lineage>
</organism>
<sequence length="362" mass="40846">MKKVLLIGESYSGGVKTYIDTIMENSEGIPRVRVFAMVSSVRLDSGESQGEGYFIEDNLSFGKSPWKLIKAVKATHGIVRSEAIDVIHANSTFAGMLMYVYSFYNPKLSFLYTPHGYYSFKKMGRAKKYAVQLIEKRINKVADQVIHVSPREEREALSEKLVDQDKSVVILNGVKPPDRMPGRETQGIFTVVNLARVDDQKNPFDFIDIAREVAGISRDIQFIWAGSGEHLEEARGRVRKYGLEEQVKFIGFTADKDRILRHADLYLSTSHYEGLPFAAVEAMSYKLPLLLTDVIGHTDLMDGSNGLLFKGKGDPALYDFIAQLLGDKEIWQSLSAGSYRVFSERFNTHQMMKRLSEVYGVL</sequence>
<dbReference type="Gene3D" id="3.40.50.2000">
    <property type="entry name" value="Glycogen Phosphorylase B"/>
    <property type="match status" value="2"/>
</dbReference>
<dbReference type="PANTHER" id="PTHR12526:SF630">
    <property type="entry name" value="GLYCOSYLTRANSFERASE"/>
    <property type="match status" value="1"/>
</dbReference>
<dbReference type="Proteomes" id="UP000280791">
    <property type="component" value="Unassembled WGS sequence"/>
</dbReference>
<dbReference type="GO" id="GO:0016757">
    <property type="term" value="F:glycosyltransferase activity"/>
    <property type="evidence" value="ECO:0007669"/>
    <property type="project" value="InterPro"/>
</dbReference>
<evidence type="ECO:0000313" key="3">
    <source>
        <dbReference type="EMBL" id="RLJ90594.1"/>
    </source>
</evidence>
<dbReference type="InterPro" id="IPR001296">
    <property type="entry name" value="Glyco_trans_1"/>
</dbReference>